<sequence length="281" mass="28182">MNVAEFFRSLVRRPIGLGIVIVLAIAAGAYGYASTTVKYTSSAAVLVIPPGAGNPDAGLNPFSNLNNNMAQLAIVIETAAQGDDAKQQVAATGASPDYTMSTVSGDSPTFAQLTPQIVIQVTGATPGQAEAGANALIDFMRTRLLKIQNDAGVLPTTRVDFRVPSQPAPGSPSGGNGLRSAVGYGGGVLIVGILVLLVITAAVQSLRRKVDGGQADTGEADRGQADSERAATDDGADAGAAATDGAAADDAATDDAADPAEKQVDDALAAEEGTATQESTA</sequence>
<feature type="compositionally biased region" description="Basic and acidic residues" evidence="1">
    <location>
        <begin position="219"/>
        <end position="232"/>
    </location>
</feature>
<protein>
    <recommendedName>
        <fullName evidence="5">Capsular polysaccharide biosynthesis protein</fullName>
    </recommendedName>
</protein>
<evidence type="ECO:0000313" key="3">
    <source>
        <dbReference type="EMBL" id="GAA4397371.1"/>
    </source>
</evidence>
<feature type="compositionally biased region" description="Low complexity" evidence="1">
    <location>
        <begin position="237"/>
        <end position="250"/>
    </location>
</feature>
<keyword evidence="2" id="KW-0812">Transmembrane</keyword>
<evidence type="ECO:0000256" key="2">
    <source>
        <dbReference type="SAM" id="Phobius"/>
    </source>
</evidence>
<dbReference type="RefSeq" id="WP_344997880.1">
    <property type="nucleotide sequence ID" value="NZ_BAABFR010000055.1"/>
</dbReference>
<feature type="region of interest" description="Disordered" evidence="1">
    <location>
        <begin position="209"/>
        <end position="281"/>
    </location>
</feature>
<evidence type="ECO:0000256" key="1">
    <source>
        <dbReference type="SAM" id="MobiDB-lite"/>
    </source>
</evidence>
<dbReference type="Proteomes" id="UP001500635">
    <property type="component" value="Unassembled WGS sequence"/>
</dbReference>
<feature type="transmembrane region" description="Helical" evidence="2">
    <location>
        <begin position="15"/>
        <end position="33"/>
    </location>
</feature>
<keyword evidence="2" id="KW-0472">Membrane</keyword>
<organism evidence="3 4">
    <name type="scientific">Tsukamurella soli</name>
    <dbReference type="NCBI Taxonomy" id="644556"/>
    <lineage>
        <taxon>Bacteria</taxon>
        <taxon>Bacillati</taxon>
        <taxon>Actinomycetota</taxon>
        <taxon>Actinomycetes</taxon>
        <taxon>Mycobacteriales</taxon>
        <taxon>Tsukamurellaceae</taxon>
        <taxon>Tsukamurella</taxon>
    </lineage>
</organism>
<evidence type="ECO:0000313" key="4">
    <source>
        <dbReference type="Proteomes" id="UP001500635"/>
    </source>
</evidence>
<evidence type="ECO:0008006" key="5">
    <source>
        <dbReference type="Google" id="ProtNLM"/>
    </source>
</evidence>
<reference evidence="4" key="1">
    <citation type="journal article" date="2019" name="Int. J. Syst. Evol. Microbiol.">
        <title>The Global Catalogue of Microorganisms (GCM) 10K type strain sequencing project: providing services to taxonomists for standard genome sequencing and annotation.</title>
        <authorList>
            <consortium name="The Broad Institute Genomics Platform"/>
            <consortium name="The Broad Institute Genome Sequencing Center for Infectious Disease"/>
            <person name="Wu L."/>
            <person name="Ma J."/>
        </authorList>
    </citation>
    <scope>NUCLEOTIDE SEQUENCE [LARGE SCALE GENOMIC DNA]</scope>
    <source>
        <strain evidence="4">JCM 17688</strain>
    </source>
</reference>
<accession>A0ABP8JWX9</accession>
<dbReference type="EMBL" id="BAABFR010000055">
    <property type="protein sequence ID" value="GAA4397371.1"/>
    <property type="molecule type" value="Genomic_DNA"/>
</dbReference>
<name>A0ABP8JWX9_9ACTN</name>
<comment type="caution">
    <text evidence="3">The sequence shown here is derived from an EMBL/GenBank/DDBJ whole genome shotgun (WGS) entry which is preliminary data.</text>
</comment>
<keyword evidence="4" id="KW-1185">Reference proteome</keyword>
<proteinExistence type="predicted"/>
<gene>
    <name evidence="3" type="ORF">GCM10023147_32640</name>
</gene>
<keyword evidence="2" id="KW-1133">Transmembrane helix</keyword>
<feature type="transmembrane region" description="Helical" evidence="2">
    <location>
        <begin position="181"/>
        <end position="203"/>
    </location>
</feature>